<feature type="domain" description="Stress-response A/B barrel" evidence="3">
    <location>
        <begin position="85"/>
        <end position="178"/>
    </location>
</feature>
<evidence type="ECO:0000259" key="3">
    <source>
        <dbReference type="PROSITE" id="PS51502"/>
    </source>
</evidence>
<dbReference type="Proteomes" id="UP001552299">
    <property type="component" value="Unassembled WGS sequence"/>
</dbReference>
<dbReference type="InterPro" id="IPR044662">
    <property type="entry name" value="HS1/DABB1-like"/>
</dbReference>
<feature type="transmembrane region" description="Helical" evidence="2">
    <location>
        <begin position="304"/>
        <end position="327"/>
    </location>
</feature>
<dbReference type="AlphaFoldDB" id="A0ABD0U5C9"/>
<feature type="transmembrane region" description="Helical" evidence="2">
    <location>
        <begin position="339"/>
        <end position="363"/>
    </location>
</feature>
<gene>
    <name evidence="4" type="ORF">M5K25_021931</name>
</gene>
<evidence type="ECO:0000313" key="4">
    <source>
        <dbReference type="EMBL" id="KAL0907516.1"/>
    </source>
</evidence>
<keyword evidence="2" id="KW-0812">Transmembrane</keyword>
<accession>A0ABD0U5C9</accession>
<name>A0ABD0U5C9_DENTH</name>
<dbReference type="EMBL" id="JANQDX010000017">
    <property type="protein sequence ID" value="KAL0907516.1"/>
    <property type="molecule type" value="Genomic_DNA"/>
</dbReference>
<dbReference type="SUPFAM" id="SSF54909">
    <property type="entry name" value="Dimeric alpha+beta barrel"/>
    <property type="match status" value="2"/>
</dbReference>
<dbReference type="PANTHER" id="PTHR33178:SF5">
    <property type="entry name" value="EXPRESSED PROTEIN"/>
    <property type="match status" value="1"/>
</dbReference>
<protein>
    <recommendedName>
        <fullName evidence="3">Stress-response A/B barrel domain-containing protein</fullName>
    </recommendedName>
</protein>
<dbReference type="PROSITE" id="PS51502">
    <property type="entry name" value="S_R_A_B_BARREL"/>
    <property type="match status" value="1"/>
</dbReference>
<keyword evidence="2" id="KW-1133">Transmembrane helix</keyword>
<comment type="subunit">
    <text evidence="1">Homodimer.</text>
</comment>
<dbReference type="PANTHER" id="PTHR33178">
    <property type="match status" value="1"/>
</dbReference>
<comment type="caution">
    <text evidence="4">The sequence shown here is derived from an EMBL/GenBank/DDBJ whole genome shotgun (WGS) entry which is preliminary data.</text>
</comment>
<organism evidence="4 5">
    <name type="scientific">Dendrobium thyrsiflorum</name>
    <name type="common">Pinecone-like raceme dendrobium</name>
    <name type="synonym">Orchid</name>
    <dbReference type="NCBI Taxonomy" id="117978"/>
    <lineage>
        <taxon>Eukaryota</taxon>
        <taxon>Viridiplantae</taxon>
        <taxon>Streptophyta</taxon>
        <taxon>Embryophyta</taxon>
        <taxon>Tracheophyta</taxon>
        <taxon>Spermatophyta</taxon>
        <taxon>Magnoliopsida</taxon>
        <taxon>Liliopsida</taxon>
        <taxon>Asparagales</taxon>
        <taxon>Orchidaceae</taxon>
        <taxon>Epidendroideae</taxon>
        <taxon>Malaxideae</taxon>
        <taxon>Dendrobiinae</taxon>
        <taxon>Dendrobium</taxon>
    </lineage>
</organism>
<evidence type="ECO:0000256" key="1">
    <source>
        <dbReference type="ARBA" id="ARBA00011738"/>
    </source>
</evidence>
<evidence type="ECO:0000256" key="2">
    <source>
        <dbReference type="SAM" id="Phobius"/>
    </source>
</evidence>
<dbReference type="SMART" id="SM00886">
    <property type="entry name" value="Dabb"/>
    <property type="match status" value="1"/>
</dbReference>
<proteinExistence type="predicted"/>
<sequence length="376" mass="43620">MPLCSHCFPITPPFLALAPRLCSPSKLFASPRSRFLGLRMRNKGMDIFLRPRRHGVRVRSSSGRGDNRTVNNAPVDRFVKRRKIVEHVILLQAKVELSDVDEKDMLDFMYTSQYHMRGIIALSLGRVEDSNVDNITHAVYMRFQRREDLARFSANPHFLEVLKEHVFPYCYGSLSVDFESEVEDDMLSIFRRGEEFNYGVECVLLISVFEASLGHAIEDAILALQSLMEEFRSIIVQGTIGSNFSNGDNEYTHAAIIRFYTLQAFEMFRCSPKYKDMWKSKFQPITKKSLLIHFNVDPQSITNFFPFAISLGNSIIQMIYFLLYICLNVKILYILQIILIYYFDVLIANRFLLFFFSLLTIIIHKTNCCILYGIRV</sequence>
<keyword evidence="2" id="KW-0472">Membrane</keyword>
<evidence type="ECO:0000313" key="5">
    <source>
        <dbReference type="Proteomes" id="UP001552299"/>
    </source>
</evidence>
<dbReference type="InterPro" id="IPR011008">
    <property type="entry name" value="Dimeric_a/b-barrel"/>
</dbReference>
<dbReference type="Pfam" id="PF07876">
    <property type="entry name" value="Dabb"/>
    <property type="match status" value="1"/>
</dbReference>
<dbReference type="Gene3D" id="3.30.70.100">
    <property type="match status" value="2"/>
</dbReference>
<reference evidence="4 5" key="1">
    <citation type="journal article" date="2024" name="Plant Biotechnol. J.">
        <title>Dendrobium thyrsiflorum genome and its molecular insights into genes involved in important horticultural traits.</title>
        <authorList>
            <person name="Chen B."/>
            <person name="Wang J.Y."/>
            <person name="Zheng P.J."/>
            <person name="Li K.L."/>
            <person name="Liang Y.M."/>
            <person name="Chen X.F."/>
            <person name="Zhang C."/>
            <person name="Zhao X."/>
            <person name="He X."/>
            <person name="Zhang G.Q."/>
            <person name="Liu Z.J."/>
            <person name="Xu Q."/>
        </authorList>
    </citation>
    <scope>NUCLEOTIDE SEQUENCE [LARGE SCALE GENOMIC DNA]</scope>
    <source>
        <strain evidence="4">GZMU011</strain>
    </source>
</reference>
<keyword evidence="5" id="KW-1185">Reference proteome</keyword>
<dbReference type="InterPro" id="IPR013097">
    <property type="entry name" value="Dabb"/>
</dbReference>